<dbReference type="Proteomes" id="UP001596150">
    <property type="component" value="Unassembled WGS sequence"/>
</dbReference>
<keyword evidence="1" id="KW-0472">Membrane</keyword>
<evidence type="ECO:0000313" key="3">
    <source>
        <dbReference type="Proteomes" id="UP001596150"/>
    </source>
</evidence>
<sequence>MQVLMLILAVVPLVVGGGAILYPVSTMLICGVLAVYAGGALFLPSSGLAAIPAASILIVGGIGLCGLAGAIHAVRQMDPRPKPPKKNPYD</sequence>
<name>A0ABW0PWJ9_9HYPH</name>
<keyword evidence="1" id="KW-1133">Transmembrane helix</keyword>
<gene>
    <name evidence="2" type="ORF">ACFPP9_12035</name>
</gene>
<proteinExistence type="predicted"/>
<dbReference type="EMBL" id="JBHSML010000003">
    <property type="protein sequence ID" value="MFC5516503.1"/>
    <property type="molecule type" value="Genomic_DNA"/>
</dbReference>
<organism evidence="2 3">
    <name type="scientific">Kaistia terrae</name>
    <dbReference type="NCBI Taxonomy" id="537017"/>
    <lineage>
        <taxon>Bacteria</taxon>
        <taxon>Pseudomonadati</taxon>
        <taxon>Pseudomonadota</taxon>
        <taxon>Alphaproteobacteria</taxon>
        <taxon>Hyphomicrobiales</taxon>
        <taxon>Kaistiaceae</taxon>
        <taxon>Kaistia</taxon>
    </lineage>
</organism>
<feature type="transmembrane region" description="Helical" evidence="1">
    <location>
        <begin position="50"/>
        <end position="74"/>
    </location>
</feature>
<keyword evidence="3" id="KW-1185">Reference proteome</keyword>
<keyword evidence="1" id="KW-0812">Transmembrane</keyword>
<evidence type="ECO:0000256" key="1">
    <source>
        <dbReference type="SAM" id="Phobius"/>
    </source>
</evidence>
<comment type="caution">
    <text evidence="2">The sequence shown here is derived from an EMBL/GenBank/DDBJ whole genome shotgun (WGS) entry which is preliminary data.</text>
</comment>
<protein>
    <submittedName>
        <fullName evidence="2">Uncharacterized protein</fullName>
    </submittedName>
</protein>
<evidence type="ECO:0000313" key="2">
    <source>
        <dbReference type="EMBL" id="MFC5516503.1"/>
    </source>
</evidence>
<dbReference type="RefSeq" id="WP_266344246.1">
    <property type="nucleotide sequence ID" value="NZ_JAPKNH010000004.1"/>
</dbReference>
<accession>A0ABW0PWJ9</accession>
<reference evidence="3" key="1">
    <citation type="journal article" date="2019" name="Int. J. Syst. Evol. Microbiol.">
        <title>The Global Catalogue of Microorganisms (GCM) 10K type strain sequencing project: providing services to taxonomists for standard genome sequencing and annotation.</title>
        <authorList>
            <consortium name="The Broad Institute Genomics Platform"/>
            <consortium name="The Broad Institute Genome Sequencing Center for Infectious Disease"/>
            <person name="Wu L."/>
            <person name="Ma J."/>
        </authorList>
    </citation>
    <scope>NUCLEOTIDE SEQUENCE [LARGE SCALE GENOMIC DNA]</scope>
    <source>
        <strain evidence="3">KACC 12633</strain>
    </source>
</reference>